<comment type="caution">
    <text evidence="3">The sequence shown here is derived from an EMBL/GenBank/DDBJ whole genome shotgun (WGS) entry which is preliminary data.</text>
</comment>
<accession>A0ABS5QTH1</accession>
<evidence type="ECO:0000256" key="1">
    <source>
        <dbReference type="ARBA" id="ARBA00023125"/>
    </source>
</evidence>
<keyword evidence="4" id="KW-1185">Reference proteome</keyword>
<dbReference type="PANTHER" id="PTHR46558">
    <property type="entry name" value="TRACRIPTIONAL REGULATORY PROTEIN-RELATED-RELATED"/>
    <property type="match status" value="1"/>
</dbReference>
<dbReference type="EMBL" id="JAAMFJ010000002">
    <property type="protein sequence ID" value="MBS9336435.1"/>
    <property type="molecule type" value="Genomic_DNA"/>
</dbReference>
<evidence type="ECO:0000313" key="4">
    <source>
        <dbReference type="Proteomes" id="UP000735205"/>
    </source>
</evidence>
<dbReference type="InterPro" id="IPR001387">
    <property type="entry name" value="Cro/C1-type_HTH"/>
</dbReference>
<dbReference type="PANTHER" id="PTHR46558:SF11">
    <property type="entry name" value="HTH-TYPE TRANSCRIPTIONAL REGULATOR XRE"/>
    <property type="match status" value="1"/>
</dbReference>
<dbReference type="Pfam" id="PF01381">
    <property type="entry name" value="HTH_3"/>
    <property type="match status" value="1"/>
</dbReference>
<evidence type="ECO:0000259" key="2">
    <source>
        <dbReference type="PROSITE" id="PS50943"/>
    </source>
</evidence>
<proteinExistence type="predicted"/>
<dbReference type="PROSITE" id="PS50943">
    <property type="entry name" value="HTH_CROC1"/>
    <property type="match status" value="1"/>
</dbReference>
<dbReference type="Proteomes" id="UP000735205">
    <property type="component" value="Unassembled WGS sequence"/>
</dbReference>
<reference evidence="3 4" key="1">
    <citation type="submission" date="2020-02" db="EMBL/GenBank/DDBJ databases">
        <title>Fructobacillus sp. isolated from paper mulberry of Taiwan.</title>
        <authorList>
            <person name="Lin S.-T."/>
        </authorList>
    </citation>
    <scope>NUCLEOTIDE SEQUENCE [LARGE SCALE GENOMIC DNA]</scope>
    <source>
        <strain evidence="3 4">M1-21</strain>
    </source>
</reference>
<dbReference type="RefSeq" id="WP_213792994.1">
    <property type="nucleotide sequence ID" value="NZ_JAAMFJ010000002.1"/>
</dbReference>
<dbReference type="SUPFAM" id="SSF47413">
    <property type="entry name" value="lambda repressor-like DNA-binding domains"/>
    <property type="match status" value="1"/>
</dbReference>
<name>A0ABS5QTH1_9LACO</name>
<dbReference type="InterPro" id="IPR010982">
    <property type="entry name" value="Lambda_DNA-bd_dom_sf"/>
</dbReference>
<dbReference type="CDD" id="cd00093">
    <property type="entry name" value="HTH_XRE"/>
    <property type="match status" value="1"/>
</dbReference>
<sequence length="67" mass="7590">MKNNRLKQLRKEKGVSQIDLGEEIGLSHASISRYETGGLEPNITTLKKLATYFNVSIDYLVGYSDER</sequence>
<gene>
    <name evidence="3" type="ORF">G6R28_04200</name>
</gene>
<evidence type="ECO:0000313" key="3">
    <source>
        <dbReference type="EMBL" id="MBS9336435.1"/>
    </source>
</evidence>
<organism evidence="3 4">
    <name type="scientific">Fructobacillus papyrifericola</name>
    <dbReference type="NCBI Taxonomy" id="2713172"/>
    <lineage>
        <taxon>Bacteria</taxon>
        <taxon>Bacillati</taxon>
        <taxon>Bacillota</taxon>
        <taxon>Bacilli</taxon>
        <taxon>Lactobacillales</taxon>
        <taxon>Lactobacillaceae</taxon>
        <taxon>Fructobacillus</taxon>
    </lineage>
</organism>
<dbReference type="SMART" id="SM00530">
    <property type="entry name" value="HTH_XRE"/>
    <property type="match status" value="1"/>
</dbReference>
<keyword evidence="1" id="KW-0238">DNA-binding</keyword>
<feature type="domain" description="HTH cro/C1-type" evidence="2">
    <location>
        <begin position="6"/>
        <end position="60"/>
    </location>
</feature>
<protein>
    <submittedName>
        <fullName evidence="3">Helix-turn-helix transcriptional regulator</fullName>
    </submittedName>
</protein>
<dbReference type="Gene3D" id="1.10.260.40">
    <property type="entry name" value="lambda repressor-like DNA-binding domains"/>
    <property type="match status" value="1"/>
</dbReference>